<feature type="domain" description="SMP-LTD" evidence="8">
    <location>
        <begin position="53"/>
        <end position="243"/>
    </location>
</feature>
<name>A2EW93_TRIV3</name>
<reference evidence="9" key="2">
    <citation type="journal article" date="2007" name="Science">
        <title>Draft genome sequence of the sexually transmitted pathogen Trichomonas vaginalis.</title>
        <authorList>
            <person name="Carlton J.M."/>
            <person name="Hirt R.P."/>
            <person name="Silva J.C."/>
            <person name="Delcher A.L."/>
            <person name="Schatz M."/>
            <person name="Zhao Q."/>
            <person name="Wortman J.R."/>
            <person name="Bidwell S.L."/>
            <person name="Alsmark U.C.M."/>
            <person name="Besteiro S."/>
            <person name="Sicheritz-Ponten T."/>
            <person name="Noel C.J."/>
            <person name="Dacks J.B."/>
            <person name="Foster P.G."/>
            <person name="Simillion C."/>
            <person name="Van de Peer Y."/>
            <person name="Miranda-Saavedra D."/>
            <person name="Barton G.J."/>
            <person name="Westrop G.D."/>
            <person name="Mueller S."/>
            <person name="Dessi D."/>
            <person name="Fiori P.L."/>
            <person name="Ren Q."/>
            <person name="Paulsen I."/>
            <person name="Zhang H."/>
            <person name="Bastida-Corcuera F.D."/>
            <person name="Simoes-Barbosa A."/>
            <person name="Brown M.T."/>
            <person name="Hayes R.D."/>
            <person name="Mukherjee M."/>
            <person name="Okumura C.Y."/>
            <person name="Schneider R."/>
            <person name="Smith A.J."/>
            <person name="Vanacova S."/>
            <person name="Villalvazo M."/>
            <person name="Haas B.J."/>
            <person name="Pertea M."/>
            <person name="Feldblyum T.V."/>
            <person name="Utterback T.R."/>
            <person name="Shu C.L."/>
            <person name="Osoegawa K."/>
            <person name="de Jong P.J."/>
            <person name="Hrdy I."/>
            <person name="Horvathova L."/>
            <person name="Zubacova Z."/>
            <person name="Dolezal P."/>
            <person name="Malik S.B."/>
            <person name="Logsdon J.M. Jr."/>
            <person name="Henze K."/>
            <person name="Gupta A."/>
            <person name="Wang C.C."/>
            <person name="Dunne R.L."/>
            <person name="Upcroft J.A."/>
            <person name="Upcroft P."/>
            <person name="White O."/>
            <person name="Salzberg S.L."/>
            <person name="Tang P."/>
            <person name="Chiu C.-H."/>
            <person name="Lee Y.-S."/>
            <person name="Embley T.M."/>
            <person name="Coombs G.H."/>
            <person name="Mottram J.C."/>
            <person name="Tachezy J."/>
            <person name="Fraser-Liggett C.M."/>
            <person name="Johnson P.J."/>
        </authorList>
    </citation>
    <scope>NUCLEOTIDE SEQUENCE [LARGE SCALE GENOMIC DNA]</scope>
    <source>
        <strain evidence="9">G3</strain>
    </source>
</reference>
<dbReference type="CDD" id="cd21669">
    <property type="entry name" value="SMP_SF"/>
    <property type="match status" value="1"/>
</dbReference>
<evidence type="ECO:0000256" key="7">
    <source>
        <dbReference type="SAM" id="Phobius"/>
    </source>
</evidence>
<dbReference type="Proteomes" id="UP000001542">
    <property type="component" value="Unassembled WGS sequence"/>
</dbReference>
<keyword evidence="10" id="KW-1185">Reference proteome</keyword>
<dbReference type="OrthoDB" id="26740at2759"/>
<dbReference type="VEuPathDB" id="TrichDB:TVAGG3_0916290"/>
<evidence type="ECO:0000259" key="8">
    <source>
        <dbReference type="PROSITE" id="PS51847"/>
    </source>
</evidence>
<dbReference type="PROSITE" id="PS51847">
    <property type="entry name" value="SMP"/>
    <property type="match status" value="1"/>
</dbReference>
<evidence type="ECO:0000256" key="5">
    <source>
        <dbReference type="ARBA" id="ARBA00023136"/>
    </source>
</evidence>
<dbReference type="InterPro" id="IPR031468">
    <property type="entry name" value="SMP_LBD"/>
</dbReference>
<comment type="subcellular location">
    <subcellularLocation>
        <location evidence="1">Membrane</location>
    </subcellularLocation>
</comment>
<keyword evidence="7" id="KW-0812">Transmembrane</keyword>
<proteinExistence type="predicted"/>
<dbReference type="EMBL" id="DS113516">
    <property type="protein sequence ID" value="EAY03070.1"/>
    <property type="molecule type" value="Genomic_DNA"/>
</dbReference>
<gene>
    <name evidence="9" type="ORF">TVAG_171680</name>
</gene>
<feature type="compositionally biased region" description="Basic and acidic residues" evidence="6">
    <location>
        <begin position="238"/>
        <end position="249"/>
    </location>
</feature>
<feature type="region of interest" description="Disordered" evidence="6">
    <location>
        <begin position="237"/>
        <end position="257"/>
    </location>
</feature>
<keyword evidence="4" id="KW-0446">Lipid-binding</keyword>
<dbReference type="GO" id="GO:0008289">
    <property type="term" value="F:lipid binding"/>
    <property type="evidence" value="ECO:0007669"/>
    <property type="project" value="UniProtKB-KW"/>
</dbReference>
<evidence type="ECO:0000256" key="4">
    <source>
        <dbReference type="ARBA" id="ARBA00023121"/>
    </source>
</evidence>
<organism evidence="9 10">
    <name type="scientific">Trichomonas vaginalis (strain ATCC PRA-98 / G3)</name>
    <dbReference type="NCBI Taxonomy" id="412133"/>
    <lineage>
        <taxon>Eukaryota</taxon>
        <taxon>Metamonada</taxon>
        <taxon>Parabasalia</taxon>
        <taxon>Trichomonadida</taxon>
        <taxon>Trichomonadidae</taxon>
        <taxon>Trichomonas</taxon>
    </lineage>
</organism>
<protein>
    <recommendedName>
        <fullName evidence="8">SMP-LTD domain-containing protein</fullName>
    </recommendedName>
</protein>
<evidence type="ECO:0000313" key="9">
    <source>
        <dbReference type="EMBL" id="EAY03070.1"/>
    </source>
</evidence>
<dbReference type="VEuPathDB" id="TrichDB:TVAG_171680"/>
<evidence type="ECO:0000256" key="3">
    <source>
        <dbReference type="ARBA" id="ARBA00023055"/>
    </source>
</evidence>
<dbReference type="AlphaFoldDB" id="A2EW93"/>
<dbReference type="KEGG" id="tva:4760908"/>
<dbReference type="RefSeq" id="XP_001315293.1">
    <property type="nucleotide sequence ID" value="XM_001315258.1"/>
</dbReference>
<dbReference type="SMR" id="A2EW93"/>
<evidence type="ECO:0000313" key="10">
    <source>
        <dbReference type="Proteomes" id="UP000001542"/>
    </source>
</evidence>
<keyword evidence="3" id="KW-0445">Lipid transport</keyword>
<evidence type="ECO:0000256" key="1">
    <source>
        <dbReference type="ARBA" id="ARBA00004370"/>
    </source>
</evidence>
<keyword evidence="2" id="KW-0813">Transport</keyword>
<feature type="transmembrane region" description="Helical" evidence="7">
    <location>
        <begin position="6"/>
        <end position="31"/>
    </location>
</feature>
<accession>A2EW93</accession>
<reference evidence="9" key="1">
    <citation type="submission" date="2006-10" db="EMBL/GenBank/DDBJ databases">
        <authorList>
            <person name="Amadeo P."/>
            <person name="Zhao Q."/>
            <person name="Wortman J."/>
            <person name="Fraser-Liggett C."/>
            <person name="Carlton J."/>
        </authorList>
    </citation>
    <scope>NUCLEOTIDE SEQUENCE</scope>
    <source>
        <strain evidence="9">G3</strain>
    </source>
</reference>
<sequence length="278" mass="31673">MIPLVFVLSFIIGLISGIIGLYLLLALIAIVTQPKRKRKPNLYMNSPIFQYNQDLSTEWLNTLVAKLYRESTKSDMLFPIVRHICEKVAESEKTINRLTLISFSLGQNPPSLKSVKLLPETNSDYLQFNFDFSPEFNVNLDLEMQVVARLNFLINAGCATFLQYVKGGLNLAIPRSYGHGRIFFSDDIDMSIVVGAALNEYRVNSDEYESAWNRIQKVAESFIRKINIKIPLKVPDNNGEKKKDKKPKDEEEEPVSSHKGFFDVKVSFGRPSDILFIN</sequence>
<dbReference type="GO" id="GO:0006869">
    <property type="term" value="P:lipid transport"/>
    <property type="evidence" value="ECO:0007669"/>
    <property type="project" value="UniProtKB-KW"/>
</dbReference>
<keyword evidence="7" id="KW-1133">Transmembrane helix</keyword>
<evidence type="ECO:0000256" key="6">
    <source>
        <dbReference type="SAM" id="MobiDB-lite"/>
    </source>
</evidence>
<dbReference type="GO" id="GO:0016020">
    <property type="term" value="C:membrane"/>
    <property type="evidence" value="ECO:0007669"/>
    <property type="project" value="UniProtKB-SubCell"/>
</dbReference>
<evidence type="ECO:0000256" key="2">
    <source>
        <dbReference type="ARBA" id="ARBA00022448"/>
    </source>
</evidence>
<dbReference type="InParanoid" id="A2EW93"/>
<keyword evidence="5 7" id="KW-0472">Membrane</keyword>